<name>A0A0E9Q4V7_ANGAN</name>
<feature type="region of interest" description="Disordered" evidence="1">
    <location>
        <begin position="1"/>
        <end position="55"/>
    </location>
</feature>
<evidence type="ECO:0000313" key="2">
    <source>
        <dbReference type="EMBL" id="JAH11921.1"/>
    </source>
</evidence>
<accession>A0A0E9Q4V7</accession>
<organism evidence="2">
    <name type="scientific">Anguilla anguilla</name>
    <name type="common">European freshwater eel</name>
    <name type="synonym">Muraena anguilla</name>
    <dbReference type="NCBI Taxonomy" id="7936"/>
    <lineage>
        <taxon>Eukaryota</taxon>
        <taxon>Metazoa</taxon>
        <taxon>Chordata</taxon>
        <taxon>Craniata</taxon>
        <taxon>Vertebrata</taxon>
        <taxon>Euteleostomi</taxon>
        <taxon>Actinopterygii</taxon>
        <taxon>Neopterygii</taxon>
        <taxon>Teleostei</taxon>
        <taxon>Anguilliformes</taxon>
        <taxon>Anguillidae</taxon>
        <taxon>Anguilla</taxon>
    </lineage>
</organism>
<proteinExistence type="predicted"/>
<evidence type="ECO:0000256" key="1">
    <source>
        <dbReference type="SAM" id="MobiDB-lite"/>
    </source>
</evidence>
<reference evidence="2" key="1">
    <citation type="submission" date="2014-11" db="EMBL/GenBank/DDBJ databases">
        <authorList>
            <person name="Amaro Gonzalez C."/>
        </authorList>
    </citation>
    <scope>NUCLEOTIDE SEQUENCE</scope>
</reference>
<dbReference type="EMBL" id="GBXM01096656">
    <property type="protein sequence ID" value="JAH11921.1"/>
    <property type="molecule type" value="Transcribed_RNA"/>
</dbReference>
<dbReference type="AlphaFoldDB" id="A0A0E9Q4V7"/>
<sequence>MSDLNNCLTPLWQPATPELTFPGPKWQPRTRLPETRPKRTRSKQSNKAACLPWRQ</sequence>
<reference evidence="2" key="2">
    <citation type="journal article" date="2015" name="Fish Shellfish Immunol.">
        <title>Early steps in the European eel (Anguilla anguilla)-Vibrio vulnificus interaction in the gills: Role of the RtxA13 toxin.</title>
        <authorList>
            <person name="Callol A."/>
            <person name="Pajuelo D."/>
            <person name="Ebbesson L."/>
            <person name="Teles M."/>
            <person name="MacKenzie S."/>
            <person name="Amaro C."/>
        </authorList>
    </citation>
    <scope>NUCLEOTIDE SEQUENCE</scope>
</reference>
<protein>
    <submittedName>
        <fullName evidence="2">Uncharacterized protein</fullName>
    </submittedName>
</protein>